<dbReference type="InterPro" id="IPR016032">
    <property type="entry name" value="Sig_transdc_resp-reg_C-effctor"/>
</dbReference>
<evidence type="ECO:0000313" key="6">
    <source>
        <dbReference type="EMBL" id="MEJ8641963.1"/>
    </source>
</evidence>
<sequence>MLDVAHHLLAAGSTPDEWALPVLRSAAEQAEGAGRVEFLVRCLELALTASCDEQERTSLMRMLARTNWRRNPLTTALHIEPVRHSVTEGTADFRDAVTLARHALWYGERDLFGEAFAALACSLDVRNDRSRALVGLGYQWYFAPSSTEWLNPSKDQPLDVSPWTRIACTLARVWTHGPDEAVVGSAEQILRSCRLDDTSLEALATAVIALAAADKTQRAGWWCRQLIQEAERQEAPTWCALLTAVSAWVMLRRGEPRLAAERSHASLGMLDPAAWGTTVSLPLSVLILANTELGLFPAAVKALRHPVPEAMLGTAGGLQYLWARGRYHLATGRALAAVSDFTECQELTRPWGVEAHILAPWQADLDLANAQLGYPSSAPSRATGGTPLPTPVPASLPVAIPHPRLAEPRRAPYAETPEPEFTALGNGGGADDPADSTTVLSDAEQRVAHLAVRGKSNRQIAGLLFITVSTVEQHLTRVYRKLGVKGRSDLPPDLDMSTGSGGERSYGSRSAYHAEISTRSA</sequence>
<organism evidence="6 7">
    <name type="scientific">Streptomyces caledonius</name>
    <dbReference type="NCBI Taxonomy" id="3134107"/>
    <lineage>
        <taxon>Bacteria</taxon>
        <taxon>Bacillati</taxon>
        <taxon>Actinomycetota</taxon>
        <taxon>Actinomycetes</taxon>
        <taxon>Kitasatosporales</taxon>
        <taxon>Streptomycetaceae</taxon>
        <taxon>Streptomyces</taxon>
    </lineage>
</organism>
<dbReference type="PANTHER" id="PTHR44688:SF16">
    <property type="entry name" value="DNA-BINDING TRANSCRIPTIONAL ACTIVATOR DEVR_DOSR"/>
    <property type="match status" value="1"/>
</dbReference>
<dbReference type="InterPro" id="IPR036388">
    <property type="entry name" value="WH-like_DNA-bd_sf"/>
</dbReference>
<gene>
    <name evidence="6" type="ORF">WKI68_11785</name>
</gene>
<keyword evidence="7" id="KW-1185">Reference proteome</keyword>
<evidence type="ECO:0000256" key="1">
    <source>
        <dbReference type="ARBA" id="ARBA00023015"/>
    </source>
</evidence>
<dbReference type="Pfam" id="PF00196">
    <property type="entry name" value="GerE"/>
    <property type="match status" value="1"/>
</dbReference>
<reference evidence="6 7" key="1">
    <citation type="submission" date="2024-03" db="EMBL/GenBank/DDBJ databases">
        <title>Novel Streptomyces species of biotechnological and ecological value are a feature of Machair soil.</title>
        <authorList>
            <person name="Prole J.R."/>
            <person name="Goodfellow M."/>
            <person name="Allenby N."/>
            <person name="Ward A.C."/>
        </authorList>
    </citation>
    <scope>NUCLEOTIDE SEQUENCE [LARGE SCALE GENOMIC DNA]</scope>
    <source>
        <strain evidence="6 7">MS1.HAVA.3</strain>
    </source>
</reference>
<dbReference type="EMBL" id="JBBKAM010000002">
    <property type="protein sequence ID" value="MEJ8641963.1"/>
    <property type="molecule type" value="Genomic_DNA"/>
</dbReference>
<comment type="caution">
    <text evidence="6">The sequence shown here is derived from an EMBL/GenBank/DDBJ whole genome shotgun (WGS) entry which is preliminary data.</text>
</comment>
<dbReference type="SUPFAM" id="SSF46894">
    <property type="entry name" value="C-terminal effector domain of the bipartite response regulators"/>
    <property type="match status" value="1"/>
</dbReference>
<keyword evidence="2" id="KW-0238">DNA-binding</keyword>
<dbReference type="PANTHER" id="PTHR44688">
    <property type="entry name" value="DNA-BINDING TRANSCRIPTIONAL ACTIVATOR DEVR_DOSR"/>
    <property type="match status" value="1"/>
</dbReference>
<feature type="region of interest" description="Disordered" evidence="4">
    <location>
        <begin position="486"/>
        <end position="521"/>
    </location>
</feature>
<dbReference type="PROSITE" id="PS50043">
    <property type="entry name" value="HTH_LUXR_2"/>
    <property type="match status" value="1"/>
</dbReference>
<keyword evidence="3" id="KW-0804">Transcription</keyword>
<evidence type="ECO:0000313" key="7">
    <source>
        <dbReference type="Proteomes" id="UP001382904"/>
    </source>
</evidence>
<evidence type="ECO:0000256" key="4">
    <source>
        <dbReference type="SAM" id="MobiDB-lite"/>
    </source>
</evidence>
<proteinExistence type="predicted"/>
<evidence type="ECO:0000256" key="2">
    <source>
        <dbReference type="ARBA" id="ARBA00023125"/>
    </source>
</evidence>
<name>A0ABU8U430_9ACTN</name>
<dbReference type="PRINTS" id="PR00038">
    <property type="entry name" value="HTHLUXR"/>
</dbReference>
<evidence type="ECO:0000256" key="3">
    <source>
        <dbReference type="ARBA" id="ARBA00023163"/>
    </source>
</evidence>
<evidence type="ECO:0000259" key="5">
    <source>
        <dbReference type="PROSITE" id="PS50043"/>
    </source>
</evidence>
<accession>A0ABU8U430</accession>
<feature type="domain" description="HTH luxR-type" evidence="5">
    <location>
        <begin position="433"/>
        <end position="501"/>
    </location>
</feature>
<dbReference type="InterPro" id="IPR000792">
    <property type="entry name" value="Tscrpt_reg_LuxR_C"/>
</dbReference>
<protein>
    <submittedName>
        <fullName evidence="6">Helix-turn-helix transcriptional regulator</fullName>
    </submittedName>
</protein>
<dbReference type="SMART" id="SM00421">
    <property type="entry name" value="HTH_LUXR"/>
    <property type="match status" value="1"/>
</dbReference>
<dbReference type="Proteomes" id="UP001382904">
    <property type="component" value="Unassembled WGS sequence"/>
</dbReference>
<dbReference type="PROSITE" id="PS00622">
    <property type="entry name" value="HTH_LUXR_1"/>
    <property type="match status" value="1"/>
</dbReference>
<keyword evidence="1" id="KW-0805">Transcription regulation</keyword>
<dbReference type="Gene3D" id="1.10.10.10">
    <property type="entry name" value="Winged helix-like DNA-binding domain superfamily/Winged helix DNA-binding domain"/>
    <property type="match status" value="1"/>
</dbReference>
<dbReference type="CDD" id="cd06170">
    <property type="entry name" value="LuxR_C_like"/>
    <property type="match status" value="1"/>
</dbReference>